<feature type="domain" description="AAA+ ATPase" evidence="9">
    <location>
        <begin position="322"/>
        <end position="550"/>
    </location>
</feature>
<evidence type="ECO:0000256" key="8">
    <source>
        <dbReference type="SAM" id="MobiDB-lite"/>
    </source>
</evidence>
<dbReference type="GO" id="GO:0005739">
    <property type="term" value="C:mitochondrion"/>
    <property type="evidence" value="ECO:0007669"/>
    <property type="project" value="UniProtKB-SubCell"/>
</dbReference>
<evidence type="ECO:0000256" key="4">
    <source>
        <dbReference type="ARBA" id="ARBA00022946"/>
    </source>
</evidence>
<dbReference type="GO" id="GO:0005524">
    <property type="term" value="F:ATP binding"/>
    <property type="evidence" value="ECO:0007669"/>
    <property type="project" value="UniProtKB-KW"/>
</dbReference>
<name>V5I964_ANOGL</name>
<evidence type="ECO:0000256" key="6">
    <source>
        <dbReference type="ARBA" id="ARBA00055988"/>
    </source>
</evidence>
<feature type="domain" description="AAA+ ATPase" evidence="9">
    <location>
        <begin position="652"/>
        <end position="761"/>
    </location>
</feature>
<keyword evidence="4" id="KW-0809">Transit peptide</keyword>
<evidence type="ECO:0000256" key="7">
    <source>
        <dbReference type="ARBA" id="ARBA00070377"/>
    </source>
</evidence>
<dbReference type="Pfam" id="PF07728">
    <property type="entry name" value="AAA_5"/>
    <property type="match status" value="3"/>
</dbReference>
<gene>
    <name evidence="10" type="primary">K0564</name>
</gene>
<comment type="subcellular location">
    <subcellularLocation>
        <location evidence="1">Mitochondrion</location>
    </subcellularLocation>
</comment>
<evidence type="ECO:0000256" key="5">
    <source>
        <dbReference type="ARBA" id="ARBA00023128"/>
    </source>
</evidence>
<dbReference type="InterPro" id="IPR039891">
    <property type="entry name" value="VWA8"/>
</dbReference>
<dbReference type="GO" id="GO:0016887">
    <property type="term" value="F:ATP hydrolysis activity"/>
    <property type="evidence" value="ECO:0007669"/>
    <property type="project" value="InterPro"/>
</dbReference>
<feature type="domain" description="AAA+ ATPase" evidence="9">
    <location>
        <begin position="14"/>
        <end position="179"/>
    </location>
</feature>
<sequence>MLHHLKWMMEKDILGQDMFLLGPPGSRKRVLAMQYLELTNREYEYVALSRDTTESDLKQRREIIQGSAEYFDQSAVKAALEGRILILEGIEKAERNVLPVLNNLLENREMHLEDGRLLISAKRYDDLLKEHGEEELKKWKLIRTDDNFRVIALGLPIPKYRGNPLDPPLRSRFQARDVFVNSYQEWYKQLNHTAPSVPQDKLEKILSSAFALLSKESASLGLPDFPLDNLTLAALIWEQNPYLTPYEVIYRLYPYKTFLKDDHTNVESLLSKFDVFPPEEGAPSNVTSQFQDMLNTNKHKMEDYIETNYQNTVLESMLQSIKVADFCVIGPSGCGKSLLVNKLGQMLNQEAENIVLYQDMTSRDLLQQRTTLDNGDTVWKFSPLITCALEGKIAVLDGIDRIHPSTLTVLHRLIHNRELQLYDGKRLLSSERYNFLQENLKLSTEQLNESGILKIHPDFKIVAIGEPPNTQTATGSWITPELLSFFVFHEMRTLSKNEEMHIISSKFGPISKPLYKLIELAHILRTSQDISLKNLAGHLSTRQLLRVAARLKHFPIDNPYDTIQEIFMMKFLPSLTRQVLEKTIRNIGISPNKKKAHIAKVKCEINDNILTIGNSSVPIRSSENIIKVPNILFYDVPQHLLLMEKLLQDFQLGSHLLLVGNQGVGKNKIADRFLELLNRSREYIQLHRDTTVQTLTTQVTIKDGQLVHEDSSLVRAVKNGRVLVVDEADKAPIHVTCILKTLVESGQMTLSDGRKIVSVIPNGQNPANFIQSHPDFRMIVLANRPGFPFLGNDFFGALGDLFSSHSVDNPSEESEIELLRQYGPRVPLDTIKKLVSIFGELRDMADQGLVNYPYSTREVVNIVKHLEQFPNSDIEDIVFNVFDFDKYSPELIDTLGEVLVKHGFSNRNIITAEYAAAKRAKENVQVTVKRYSGLDTKGPKHGKEDPENEPHVGGNTWAGGTGGRDTAGLGGKGGPYRLDKGHKVHQLSDEEKNAVPEHVQNAAREMGRKAFQEKLREIGMSGYDHSIYSQFLMQ</sequence>
<dbReference type="InterPro" id="IPR027417">
    <property type="entry name" value="P-loop_NTPase"/>
</dbReference>
<protein>
    <recommendedName>
        <fullName evidence="7">von Willebrand factor A domain-containing protein 8</fullName>
    </recommendedName>
</protein>
<dbReference type="FunFam" id="3.40.50.300:FF:000663">
    <property type="entry name" value="von Willebrand factor A domain containing 8"/>
    <property type="match status" value="1"/>
</dbReference>
<keyword evidence="2" id="KW-0547">Nucleotide-binding</keyword>
<evidence type="ECO:0000256" key="2">
    <source>
        <dbReference type="ARBA" id="ARBA00022741"/>
    </source>
</evidence>
<dbReference type="SUPFAM" id="SSF52540">
    <property type="entry name" value="P-loop containing nucleoside triphosphate hydrolases"/>
    <property type="match status" value="3"/>
</dbReference>
<dbReference type="InterPro" id="IPR003593">
    <property type="entry name" value="AAA+_ATPase"/>
</dbReference>
<evidence type="ECO:0000313" key="10">
    <source>
        <dbReference type="EMBL" id="JAB64986.1"/>
    </source>
</evidence>
<evidence type="ECO:0000259" key="9">
    <source>
        <dbReference type="SMART" id="SM00382"/>
    </source>
</evidence>
<dbReference type="PANTHER" id="PTHR21610:SF9">
    <property type="entry name" value="VON WILLEBRAND FACTOR A DOMAIN-CONTAINING PROTEIN 8"/>
    <property type="match status" value="1"/>
</dbReference>
<feature type="compositionally biased region" description="Gly residues" evidence="8">
    <location>
        <begin position="956"/>
        <end position="974"/>
    </location>
</feature>
<feature type="compositionally biased region" description="Basic and acidic residues" evidence="8">
    <location>
        <begin position="937"/>
        <end position="950"/>
    </location>
</feature>
<keyword evidence="3" id="KW-0067">ATP-binding</keyword>
<dbReference type="Gene3D" id="3.40.50.300">
    <property type="entry name" value="P-loop containing nucleotide triphosphate hydrolases"/>
    <property type="match status" value="3"/>
</dbReference>
<proteinExistence type="predicted"/>
<evidence type="ECO:0000256" key="3">
    <source>
        <dbReference type="ARBA" id="ARBA00022840"/>
    </source>
</evidence>
<dbReference type="FunFam" id="3.40.50.300:FF:000587">
    <property type="entry name" value="von Willebrand factor A domain containing 8"/>
    <property type="match status" value="1"/>
</dbReference>
<accession>V5I964</accession>
<keyword evidence="5" id="KW-0496">Mitochondrion</keyword>
<evidence type="ECO:0000256" key="1">
    <source>
        <dbReference type="ARBA" id="ARBA00004173"/>
    </source>
</evidence>
<dbReference type="PANTHER" id="PTHR21610">
    <property type="entry name" value="VON WILLEBRAND FACTOR A DOMAIN-CONTAINING PROTEIN 8"/>
    <property type="match status" value="1"/>
</dbReference>
<reference evidence="10" key="1">
    <citation type="submission" date="2013-07" db="EMBL/GenBank/DDBJ databases">
        <title>Midgut Transcriptome Profiling of Anoplphora glabripennis, a Lignocellulose Degrading, Wood-Boring Cerambycid.</title>
        <authorList>
            <person name="Scully E.D."/>
            <person name="Hoover K."/>
            <person name="Carlson J.E."/>
            <person name="Tien M."/>
            <person name="Geib S.M."/>
        </authorList>
    </citation>
    <scope>NUCLEOTIDE SEQUENCE</scope>
</reference>
<dbReference type="SMART" id="SM00382">
    <property type="entry name" value="AAA"/>
    <property type="match status" value="3"/>
</dbReference>
<organism evidence="10">
    <name type="scientific">Anoplophora glabripennis</name>
    <name type="common">Asian longhorn beetle</name>
    <name type="synonym">Anoplophora nobilis</name>
    <dbReference type="NCBI Taxonomy" id="217634"/>
    <lineage>
        <taxon>Eukaryota</taxon>
        <taxon>Metazoa</taxon>
        <taxon>Ecdysozoa</taxon>
        <taxon>Arthropoda</taxon>
        <taxon>Hexapoda</taxon>
        <taxon>Insecta</taxon>
        <taxon>Pterygota</taxon>
        <taxon>Neoptera</taxon>
        <taxon>Endopterygota</taxon>
        <taxon>Coleoptera</taxon>
        <taxon>Polyphaga</taxon>
        <taxon>Cucujiformia</taxon>
        <taxon>Chrysomeloidea</taxon>
        <taxon>Cerambycidae</taxon>
        <taxon>Lamiinae</taxon>
        <taxon>Lamiini</taxon>
        <taxon>Anoplophora</taxon>
    </lineage>
</organism>
<comment type="function">
    <text evidence="6">Exhibits ATPase activity in vitro.</text>
</comment>
<dbReference type="EMBL" id="GALX01003480">
    <property type="protein sequence ID" value="JAB64986.1"/>
    <property type="molecule type" value="Transcribed_RNA"/>
</dbReference>
<dbReference type="AlphaFoldDB" id="V5I964"/>
<feature type="region of interest" description="Disordered" evidence="8">
    <location>
        <begin position="933"/>
        <end position="980"/>
    </location>
</feature>
<dbReference type="InterPro" id="IPR011704">
    <property type="entry name" value="ATPase_dyneun-rel_AAA"/>
</dbReference>